<proteinExistence type="predicted"/>
<dbReference type="PROSITE" id="PS01124">
    <property type="entry name" value="HTH_ARAC_FAMILY_2"/>
    <property type="match status" value="1"/>
</dbReference>
<dbReference type="SUPFAM" id="SSF46689">
    <property type="entry name" value="Homeodomain-like"/>
    <property type="match status" value="1"/>
</dbReference>
<name>A0ABZ2PQ84_9NOCA</name>
<dbReference type="InterPro" id="IPR050204">
    <property type="entry name" value="AraC_XylS_family_regulators"/>
</dbReference>
<dbReference type="PANTHER" id="PTHR46796">
    <property type="entry name" value="HTH-TYPE TRANSCRIPTIONAL ACTIVATOR RHAS-RELATED"/>
    <property type="match status" value="1"/>
</dbReference>
<evidence type="ECO:0000313" key="6">
    <source>
        <dbReference type="Proteomes" id="UP001432000"/>
    </source>
</evidence>
<sequence>MTARKNPTGSTSTGAGVLRPHQLARHVDLVRLPCAQSLTPWVENYWMLHWDLPAGTSYCSSTLPHPAHTLSVEKGWVRDGVAALGGPVVVTGVLTRRFDVTLAATGWVLGIKFRPGGFTSLTGADARSLRDTPVSPPSSIPTATVDALAQLGPHLSADACRESADSALENLNCTTDPEYDELLGIVAAMLDDRTLIRVTQVEEHCNIPARRLQRLFAKYIGAPPKWVLARYRIHDVVTELDDGYDGSLADLAARYGWFDQAHFSREFTELIGVPPSAYGLHISHER</sequence>
<keyword evidence="3" id="KW-0804">Transcription</keyword>
<gene>
    <name evidence="5" type="ORF">WDS16_13075</name>
</gene>
<reference evidence="5 6" key="1">
    <citation type="submission" date="2024-03" db="EMBL/GenBank/DDBJ databases">
        <title>Natural products discovery in diverse microorganisms through a two-stage MS feature dereplication strategy.</title>
        <authorList>
            <person name="Zhang R."/>
        </authorList>
    </citation>
    <scope>NUCLEOTIDE SEQUENCE [LARGE SCALE GENOMIC DNA]</scope>
    <source>
        <strain evidence="5 6">18930</strain>
    </source>
</reference>
<keyword evidence="1" id="KW-0805">Transcription regulation</keyword>
<feature type="domain" description="HTH araC/xylS-type" evidence="4">
    <location>
        <begin position="180"/>
        <end position="281"/>
    </location>
</feature>
<dbReference type="InterPro" id="IPR009057">
    <property type="entry name" value="Homeodomain-like_sf"/>
</dbReference>
<accession>A0ABZ2PQ84</accession>
<keyword evidence="2" id="KW-0238">DNA-binding</keyword>
<keyword evidence="6" id="KW-1185">Reference proteome</keyword>
<dbReference type="EMBL" id="CP147846">
    <property type="protein sequence ID" value="WXG71327.1"/>
    <property type="molecule type" value="Genomic_DNA"/>
</dbReference>
<dbReference type="SMART" id="SM00342">
    <property type="entry name" value="HTH_ARAC"/>
    <property type="match status" value="1"/>
</dbReference>
<dbReference type="InterPro" id="IPR018060">
    <property type="entry name" value="HTH_AraC"/>
</dbReference>
<dbReference type="Pfam" id="PF20240">
    <property type="entry name" value="DUF6597"/>
    <property type="match status" value="1"/>
</dbReference>
<evidence type="ECO:0000256" key="3">
    <source>
        <dbReference type="ARBA" id="ARBA00023163"/>
    </source>
</evidence>
<evidence type="ECO:0000256" key="1">
    <source>
        <dbReference type="ARBA" id="ARBA00023015"/>
    </source>
</evidence>
<evidence type="ECO:0000256" key="2">
    <source>
        <dbReference type="ARBA" id="ARBA00023125"/>
    </source>
</evidence>
<evidence type="ECO:0000313" key="5">
    <source>
        <dbReference type="EMBL" id="WXG71327.1"/>
    </source>
</evidence>
<dbReference type="RefSeq" id="WP_338893058.1">
    <property type="nucleotide sequence ID" value="NZ_CP147846.1"/>
</dbReference>
<dbReference type="Pfam" id="PF12833">
    <property type="entry name" value="HTH_18"/>
    <property type="match status" value="1"/>
</dbReference>
<evidence type="ECO:0000259" key="4">
    <source>
        <dbReference type="PROSITE" id="PS01124"/>
    </source>
</evidence>
<organism evidence="5 6">
    <name type="scientific">Rhodococcus sovatensis</name>
    <dbReference type="NCBI Taxonomy" id="1805840"/>
    <lineage>
        <taxon>Bacteria</taxon>
        <taxon>Bacillati</taxon>
        <taxon>Actinomycetota</taxon>
        <taxon>Actinomycetes</taxon>
        <taxon>Mycobacteriales</taxon>
        <taxon>Nocardiaceae</taxon>
        <taxon>Rhodococcus</taxon>
    </lineage>
</organism>
<protein>
    <submittedName>
        <fullName evidence="5">Helix-turn-helix transcriptional regulator</fullName>
    </submittedName>
</protein>
<dbReference type="InterPro" id="IPR046532">
    <property type="entry name" value="DUF6597"/>
</dbReference>
<dbReference type="Gene3D" id="1.10.10.60">
    <property type="entry name" value="Homeodomain-like"/>
    <property type="match status" value="1"/>
</dbReference>
<dbReference type="Proteomes" id="UP001432000">
    <property type="component" value="Chromosome"/>
</dbReference>